<keyword evidence="1" id="KW-0547">Nucleotide-binding</keyword>
<dbReference type="Gene3D" id="3.40.50.300">
    <property type="entry name" value="P-loop containing nucleotide triphosphate hydrolases"/>
    <property type="match status" value="1"/>
</dbReference>
<dbReference type="GeneID" id="106472113"/>
<evidence type="ECO:0000313" key="4">
    <source>
        <dbReference type="Proteomes" id="UP000694941"/>
    </source>
</evidence>
<dbReference type="InterPro" id="IPR007111">
    <property type="entry name" value="NACHT_NTPase"/>
</dbReference>
<name>A0ABM1TKL9_LIMPO</name>
<dbReference type="Proteomes" id="UP000694941">
    <property type="component" value="Unplaced"/>
</dbReference>
<dbReference type="RefSeq" id="XP_022256425.1">
    <property type="nucleotide sequence ID" value="XM_022400717.1"/>
</dbReference>
<evidence type="ECO:0000313" key="5">
    <source>
        <dbReference type="RefSeq" id="XP_022256425.1"/>
    </source>
</evidence>
<protein>
    <submittedName>
        <fullName evidence="5">Uncharacterized protein LOC106472113 isoform X1</fullName>
    </submittedName>
</protein>
<sequence length="1243" mass="143088">MMLKEYFYVVIPQKQVVEDRSTNSIFVEPRVKFEIEMDLVVDGSKNPASLLEERFLYEEPISSSQDNSCPIQATIESSKHVHVGNKIVYNVNVDEKSRSGSIHTSNNNLSVLPPALLEDLVGYLRTSFRNAQAWICPLPWTSSEEYHLEKMFINPLIYKTVLGNKGWCVDETETLYYKQILLPRKNHLYPPKRILISGDPGFGKSTVLKKLAYDWAVEKEGYLCHFKLVFLLKLRYMNLDLHDTVVEQVLQDLKWHGHKDVLWDYIRQHQSEVLFLLDGYDEMTEEQKSVGTISRLLSGVTVPEATVVITSRPVAVCEIIKHCDRKCELRGISELNVNKFLSQFFHSEDTLEGAEQEKNFISFLMKLFSTDNVSLKFLTQNPMMLHFLCALLKQNQSLSISVDMNRTCFTTGVYLGILECLFERCLLRNSYLTLYSKQAVFHEMLQELGSLCLCALKTGNYKLEESKVSNLKFAACLKEMGLLHLVSQTKGKEQTLELMHTSFYDFLASYYLNSLSAEKRKCELNNFFKTVTMKKETLPLQMFVFLVGLLRDNAYQFTSCLPFDIYGALNRTEIIKHACQLASECTDTDENFYALQHFLPENLVLDNLITMHSTASIIPGIVRLLASPTCRVKQIVICSDTMLDFSITGKDAYHKLLSGLKKNTSIVSVDFKMYTSFGRFEIYENMDILKTGFSEFCCFGLDGKELEEVKIKFDTGLEAISREVFALLSKCCSLKILHLENHTKHVKDVKVVDKDNLDSSLKQCNNIQSLTLKGMKYSLEEWKLVASILEEKKVKSLAMSTVRNTRHKENIKRKFKRAVCFRREIRCSDSPSHVSEYHNLFSFLHKKQCVLQKLDLSENILQKEDIICLTAALIVNKSLRVLILHNSLIKFNYLCPLFNTLRLHSKCITLEELFLGSAIILKAKEQVVHALSLAVKTTVSLKTLTLKGWNFEIVKEETVQNLINSLNTSCLVNVKVVNCCFSINLHTVGIKDSRRGSELSFPVQIHSKNLKCLHVDGIQVQIDEGPSISWIAQFKSFSFAQNLQELQLIYRNLDDVGDDEFKQLWEILHEMKNLKRLELSTCGILIKDPESCLFALKEAIFGHELEHLSLHFKIECKKDFQHGSFNEVTFFHHLLFEIVSCFPCLTEMSFFWINLAICQLQNNSSNNIVIMDPQDNFLWKNNLKNLVKGLCLRKELKLLTCFWPRSVVNELINIIKQFRHLNYETVWDKQKRLTGIILKPKSE</sequence>
<dbReference type="PANTHER" id="PTHR46844:SF1">
    <property type="entry name" value="SLR5058 PROTEIN"/>
    <property type="match status" value="1"/>
</dbReference>
<evidence type="ECO:0000259" key="3">
    <source>
        <dbReference type="PROSITE" id="PS50837"/>
    </source>
</evidence>
<dbReference type="SUPFAM" id="SSF52540">
    <property type="entry name" value="P-loop containing nucleoside triphosphate hydrolases"/>
    <property type="match status" value="1"/>
</dbReference>
<dbReference type="Pfam" id="PF05729">
    <property type="entry name" value="NACHT"/>
    <property type="match status" value="1"/>
</dbReference>
<accession>A0ABM1TKL9</accession>
<dbReference type="InterPro" id="IPR032675">
    <property type="entry name" value="LRR_dom_sf"/>
</dbReference>
<keyword evidence="2" id="KW-0067">ATP-binding</keyword>
<dbReference type="Gene3D" id="3.80.10.10">
    <property type="entry name" value="Ribonuclease Inhibitor"/>
    <property type="match status" value="1"/>
</dbReference>
<feature type="domain" description="NACHT" evidence="3">
    <location>
        <begin position="192"/>
        <end position="313"/>
    </location>
</feature>
<proteinExistence type="predicted"/>
<organism evidence="4 5">
    <name type="scientific">Limulus polyphemus</name>
    <name type="common">Atlantic horseshoe crab</name>
    <dbReference type="NCBI Taxonomy" id="6850"/>
    <lineage>
        <taxon>Eukaryota</taxon>
        <taxon>Metazoa</taxon>
        <taxon>Ecdysozoa</taxon>
        <taxon>Arthropoda</taxon>
        <taxon>Chelicerata</taxon>
        <taxon>Merostomata</taxon>
        <taxon>Xiphosura</taxon>
        <taxon>Limulidae</taxon>
        <taxon>Limulus</taxon>
    </lineage>
</organism>
<dbReference type="PROSITE" id="PS50837">
    <property type="entry name" value="NACHT"/>
    <property type="match status" value="1"/>
</dbReference>
<keyword evidence="4" id="KW-1185">Reference proteome</keyword>
<dbReference type="PANTHER" id="PTHR46844">
    <property type="entry name" value="SLR5058 PROTEIN"/>
    <property type="match status" value="1"/>
</dbReference>
<dbReference type="SUPFAM" id="SSF52047">
    <property type="entry name" value="RNI-like"/>
    <property type="match status" value="2"/>
</dbReference>
<evidence type="ECO:0000256" key="2">
    <source>
        <dbReference type="ARBA" id="ARBA00022840"/>
    </source>
</evidence>
<dbReference type="InterPro" id="IPR027417">
    <property type="entry name" value="P-loop_NTPase"/>
</dbReference>
<evidence type="ECO:0000256" key="1">
    <source>
        <dbReference type="ARBA" id="ARBA00022741"/>
    </source>
</evidence>
<reference evidence="5" key="1">
    <citation type="submission" date="2025-08" db="UniProtKB">
        <authorList>
            <consortium name="RefSeq"/>
        </authorList>
    </citation>
    <scope>IDENTIFICATION</scope>
    <source>
        <tissue evidence="5">Muscle</tissue>
    </source>
</reference>
<gene>
    <name evidence="5" type="primary">LOC106472113</name>
</gene>